<dbReference type="OrthoDB" id="9131998at2"/>
<protein>
    <submittedName>
        <fullName evidence="1">Uncharacterized protein</fullName>
    </submittedName>
</protein>
<evidence type="ECO:0000313" key="1">
    <source>
        <dbReference type="EMBL" id="EJF54712.1"/>
    </source>
</evidence>
<gene>
    <name evidence="1" type="ORF">SapgrDRAFT_3063</name>
</gene>
<proteinExistence type="predicted"/>
<dbReference type="HOGENOM" id="CLU_2119407_0_0_10"/>
<accession>J0PAR5</accession>
<reference evidence="2" key="1">
    <citation type="journal article" date="2012" name="Stand. Genomic Sci.">
        <title>Permanent draft genome sequence of the gliding predator Saprospira grandis strain Sa g1 (= HR1).</title>
        <authorList>
            <person name="Mavromatis K."/>
            <person name="Chertkov O."/>
            <person name="Lapidus A."/>
            <person name="Nolan M."/>
            <person name="Lucas S."/>
            <person name="Tice H."/>
            <person name="Del Rio T.G."/>
            <person name="Cheng J.F."/>
            <person name="Han C."/>
            <person name="Tapia R."/>
            <person name="Bruce D."/>
            <person name="Goodwin L.A."/>
            <person name="Pitluck S."/>
            <person name="Huntemann M."/>
            <person name="Liolios K."/>
            <person name="Pagani I."/>
            <person name="Ivanova N."/>
            <person name="Mikhailova N."/>
            <person name="Pati A."/>
            <person name="Chen A."/>
            <person name="Palaniappan K."/>
            <person name="Land M."/>
            <person name="Brambilla E.M."/>
            <person name="Rohde M."/>
            <person name="Spring S."/>
            <person name="Goker M."/>
            <person name="Detter J.C."/>
            <person name="Bristow J."/>
            <person name="Eisen J.A."/>
            <person name="Markowitz V."/>
            <person name="Hugenholtz P."/>
            <person name="Kyrpides N.C."/>
            <person name="Klenk H.P."/>
            <person name="Woyke T."/>
        </authorList>
    </citation>
    <scope>NUCLEOTIDE SEQUENCE [LARGE SCALE GENOMIC DNA]</scope>
    <source>
        <strain evidence="2">DSM 2844</strain>
    </source>
</reference>
<dbReference type="RefSeq" id="WP_002660529.1">
    <property type="nucleotide sequence ID" value="NZ_JH719942.1"/>
</dbReference>
<organism evidence="1 2">
    <name type="scientific">Saprospira grandis DSM 2844</name>
    <dbReference type="NCBI Taxonomy" id="694433"/>
    <lineage>
        <taxon>Bacteria</taxon>
        <taxon>Pseudomonadati</taxon>
        <taxon>Bacteroidota</taxon>
        <taxon>Saprospiria</taxon>
        <taxon>Saprospirales</taxon>
        <taxon>Saprospiraceae</taxon>
        <taxon>Saprospira</taxon>
    </lineage>
</organism>
<dbReference type="AlphaFoldDB" id="J0PAR5"/>
<dbReference type="EMBL" id="JH719942">
    <property type="protein sequence ID" value="EJF54712.1"/>
    <property type="molecule type" value="Genomic_DNA"/>
</dbReference>
<name>J0PAR5_9BACT</name>
<evidence type="ECO:0000313" key="2">
    <source>
        <dbReference type="Proteomes" id="UP000005113"/>
    </source>
</evidence>
<sequence length="114" mass="12981">MSRIAIKGVVSDTVRRNLGLLLQANEIALFLSYSEEDVLVGHEFKYMIIGEKSIEVSLTLRFVTQQFGKEFDLIPQGWKTIAVLKTDNQLPKQLVEMKTINSWDEESSVSSYLL</sequence>
<dbReference type="Proteomes" id="UP000005113">
    <property type="component" value="Unassembled WGS sequence"/>
</dbReference>